<dbReference type="Proteomes" id="UP001521209">
    <property type="component" value="Unassembled WGS sequence"/>
</dbReference>
<evidence type="ECO:0000256" key="1">
    <source>
        <dbReference type="SAM" id="SignalP"/>
    </source>
</evidence>
<proteinExistence type="predicted"/>
<evidence type="ECO:0008006" key="4">
    <source>
        <dbReference type="Google" id="ProtNLM"/>
    </source>
</evidence>
<comment type="caution">
    <text evidence="2">The sequence shown here is derived from an EMBL/GenBank/DDBJ whole genome shotgun (WGS) entry which is preliminary data.</text>
</comment>
<evidence type="ECO:0000313" key="3">
    <source>
        <dbReference type="Proteomes" id="UP001521209"/>
    </source>
</evidence>
<keyword evidence="1" id="KW-0732">Signal</keyword>
<evidence type="ECO:0000313" key="2">
    <source>
        <dbReference type="EMBL" id="MCF3947576.1"/>
    </source>
</evidence>
<name>A0ABS9E0X3_9PROT</name>
<accession>A0ABS9E0X3</accession>
<protein>
    <recommendedName>
        <fullName evidence="4">Cytochrome C</fullName>
    </recommendedName>
</protein>
<dbReference type="RefSeq" id="WP_235704826.1">
    <property type="nucleotide sequence ID" value="NZ_JAKGBZ010000025.1"/>
</dbReference>
<feature type="signal peptide" evidence="1">
    <location>
        <begin position="1"/>
        <end position="36"/>
    </location>
</feature>
<feature type="chain" id="PRO_5046859967" description="Cytochrome C" evidence="1">
    <location>
        <begin position="37"/>
        <end position="455"/>
    </location>
</feature>
<organism evidence="2 3">
    <name type="scientific">Acidiphilium iwatense</name>
    <dbReference type="NCBI Taxonomy" id="768198"/>
    <lineage>
        <taxon>Bacteria</taxon>
        <taxon>Pseudomonadati</taxon>
        <taxon>Pseudomonadota</taxon>
        <taxon>Alphaproteobacteria</taxon>
        <taxon>Acetobacterales</taxon>
        <taxon>Acidocellaceae</taxon>
        <taxon>Acidiphilium</taxon>
    </lineage>
</organism>
<sequence length="455" mass="49542">MIPIRQNGRKLRYAAGFAACLTVLLPHAAHAIPAFAAQTGEPCSACHIGFPQLTPYGRDFKLEGYIAGGMFPTWKNVALMSQIGFTQLHDKVPGGLAPGFKSNDAWAAQQTSLFYGGALDAKLGLGAFIQVTYDGVARQWHWDNTDIRLARPGTLFGTPLFYGFTVNNAPGVTDLWNTPPSWGYPYIPSELANGPTAEQQIPALAQGVYGFGAYSALNLTPEDMIYAEADLYKSLPNRLSYALGVGPATQIKGVIPYLRFAFQHTWGNSSFEVGSYALFDRPYPQGMIDGPTDRILDVAADSQFQYITAKQAFSVQANVIHESQDWRASYPLGLAGNPSDTLNTITLTVSELLFQKYGITESFNTIYGNEDPVLYAASPIGGSANGKPNTNSWTTELDYYPFNNGGPAWLPWLNAKFFVENTMYPTFNGLARNYDGAGRSAGANDTLFAGIWLAF</sequence>
<keyword evidence="3" id="KW-1185">Reference proteome</keyword>
<gene>
    <name evidence="2" type="ORF">L2A60_12905</name>
</gene>
<dbReference type="EMBL" id="JAKGBZ010000025">
    <property type="protein sequence ID" value="MCF3947576.1"/>
    <property type="molecule type" value="Genomic_DNA"/>
</dbReference>
<reference evidence="2 3" key="1">
    <citation type="submission" date="2022-01" db="EMBL/GenBank/DDBJ databases">
        <authorList>
            <person name="Won M."/>
            <person name="Kim S.-J."/>
            <person name="Kwon S.-W."/>
        </authorList>
    </citation>
    <scope>NUCLEOTIDE SEQUENCE [LARGE SCALE GENOMIC DNA]</scope>
    <source>
        <strain evidence="2 3">KCTC 23505</strain>
    </source>
</reference>